<accession>A0A926EFD3</accession>
<feature type="domain" description="Malonyl-CoA:ACP transacylase (MAT)" evidence="6">
    <location>
        <begin position="6"/>
        <end position="303"/>
    </location>
</feature>
<dbReference type="InterPro" id="IPR014043">
    <property type="entry name" value="Acyl_transferase_dom"/>
</dbReference>
<dbReference type="Pfam" id="PF00698">
    <property type="entry name" value="Acyl_transf_1"/>
    <property type="match status" value="1"/>
</dbReference>
<evidence type="ECO:0000256" key="1">
    <source>
        <dbReference type="ARBA" id="ARBA00022679"/>
    </source>
</evidence>
<dbReference type="SUPFAM" id="SSF52151">
    <property type="entry name" value="FabD/lysophospholipase-like"/>
    <property type="match status" value="1"/>
</dbReference>
<dbReference type="NCBIfam" id="TIGR00128">
    <property type="entry name" value="fabD"/>
    <property type="match status" value="1"/>
</dbReference>
<dbReference type="InterPro" id="IPR001227">
    <property type="entry name" value="Ac_transferase_dom_sf"/>
</dbReference>
<dbReference type="InterPro" id="IPR050858">
    <property type="entry name" value="Mal-CoA-ACP_Trans/PKS_FabD"/>
</dbReference>
<sequence>MKIAFLFSGQGVQYAGMGKNLYEHYTESKEAFDCASDILDWDIKEVCFEDKNALINQTRYTQAALFTTSIAAFNAAKTQGIVPSAVLGFSLGEYSALVASGALNFEQALKLVDKRAFYMDECAKERDGGMAAVIGLQKEMIDEVCQCIQNEGLELVVANDNCPGQVVISGEKTAIEKATPLLKERGARRIMPLNVSGAFHSPLMEEAAKNLKEELIHFNFNEVTTPIISNVTASYMNKDEVIENIPLQIVKGVRFRESIEKLIEEGFDTFIEIGVKKTLCNFVSKISSDVKVLNIEDEASLQNVLEFLGGKQC</sequence>
<comment type="caution">
    <text evidence="7">The sequence shown here is derived from an EMBL/GenBank/DDBJ whole genome shotgun (WGS) entry which is preliminary data.</text>
</comment>
<feature type="active site" evidence="5">
    <location>
        <position position="200"/>
    </location>
</feature>
<dbReference type="InterPro" id="IPR024925">
    <property type="entry name" value="Malonyl_CoA-ACP_transAc"/>
</dbReference>
<dbReference type="PIRSF" id="PIRSF000446">
    <property type="entry name" value="Mct"/>
    <property type="match status" value="1"/>
</dbReference>
<dbReference type="AlphaFoldDB" id="A0A926EFD3"/>
<dbReference type="GO" id="GO:0006633">
    <property type="term" value="P:fatty acid biosynthetic process"/>
    <property type="evidence" value="ECO:0007669"/>
    <property type="project" value="TreeGrafter"/>
</dbReference>
<comment type="similarity">
    <text evidence="4">Belongs to the fabD family.</text>
</comment>
<dbReference type="SUPFAM" id="SSF55048">
    <property type="entry name" value="Probable ACP-binding domain of malonyl-CoA ACP transacylase"/>
    <property type="match status" value="1"/>
</dbReference>
<dbReference type="GO" id="GO:0005829">
    <property type="term" value="C:cytosol"/>
    <property type="evidence" value="ECO:0007669"/>
    <property type="project" value="TreeGrafter"/>
</dbReference>
<evidence type="ECO:0000256" key="4">
    <source>
        <dbReference type="PIRNR" id="PIRNR000446"/>
    </source>
</evidence>
<dbReference type="GO" id="GO:0004314">
    <property type="term" value="F:[acyl-carrier-protein] S-malonyltransferase activity"/>
    <property type="evidence" value="ECO:0007669"/>
    <property type="project" value="UniProtKB-EC"/>
</dbReference>
<keyword evidence="1 4" id="KW-0808">Transferase</keyword>
<protein>
    <recommendedName>
        <fullName evidence="4">Malonyl CoA-acyl carrier protein transacylase</fullName>
        <ecNumber evidence="4">2.3.1.39</ecNumber>
    </recommendedName>
</protein>
<reference evidence="7" key="1">
    <citation type="submission" date="2020-08" db="EMBL/GenBank/DDBJ databases">
        <title>Genome public.</title>
        <authorList>
            <person name="Liu C."/>
            <person name="Sun Q."/>
        </authorList>
    </citation>
    <scope>NUCLEOTIDE SEQUENCE</scope>
    <source>
        <strain evidence="7">NSJ-12</strain>
    </source>
</reference>
<dbReference type="EC" id="2.3.1.39" evidence="4"/>
<dbReference type="InterPro" id="IPR016035">
    <property type="entry name" value="Acyl_Trfase/lysoPLipase"/>
</dbReference>
<evidence type="ECO:0000256" key="3">
    <source>
        <dbReference type="ARBA" id="ARBA00048462"/>
    </source>
</evidence>
<dbReference type="Proteomes" id="UP000655830">
    <property type="component" value="Unassembled WGS sequence"/>
</dbReference>
<proteinExistence type="inferred from homology"/>
<dbReference type="PANTHER" id="PTHR42681:SF1">
    <property type="entry name" value="MALONYL-COA-ACYL CARRIER PROTEIN TRANSACYLASE, MITOCHONDRIAL"/>
    <property type="match status" value="1"/>
</dbReference>
<dbReference type="Gene3D" id="3.30.70.250">
    <property type="entry name" value="Malonyl-CoA ACP transacylase, ACP-binding"/>
    <property type="match status" value="1"/>
</dbReference>
<evidence type="ECO:0000256" key="5">
    <source>
        <dbReference type="PIRSR" id="PIRSR000446-1"/>
    </source>
</evidence>
<evidence type="ECO:0000313" key="8">
    <source>
        <dbReference type="Proteomes" id="UP000655830"/>
    </source>
</evidence>
<dbReference type="RefSeq" id="WP_249332957.1">
    <property type="nucleotide sequence ID" value="NZ_JACRSY010000016.1"/>
</dbReference>
<dbReference type="EMBL" id="JACRSY010000016">
    <property type="protein sequence ID" value="MBC8580076.1"/>
    <property type="molecule type" value="Genomic_DNA"/>
</dbReference>
<keyword evidence="8" id="KW-1185">Reference proteome</keyword>
<dbReference type="Gene3D" id="3.40.366.10">
    <property type="entry name" value="Malonyl-Coenzyme A Acyl Carrier Protein, domain 2"/>
    <property type="match status" value="1"/>
</dbReference>
<gene>
    <name evidence="7" type="primary">fabD</name>
    <name evidence="7" type="ORF">H8718_11140</name>
</gene>
<dbReference type="SMART" id="SM00827">
    <property type="entry name" value="PKS_AT"/>
    <property type="match status" value="1"/>
</dbReference>
<dbReference type="PANTHER" id="PTHR42681">
    <property type="entry name" value="MALONYL-COA-ACYL CARRIER PROTEIN TRANSACYLASE, MITOCHONDRIAL"/>
    <property type="match status" value="1"/>
</dbReference>
<evidence type="ECO:0000259" key="6">
    <source>
        <dbReference type="SMART" id="SM00827"/>
    </source>
</evidence>
<evidence type="ECO:0000256" key="2">
    <source>
        <dbReference type="ARBA" id="ARBA00023315"/>
    </source>
</evidence>
<comment type="catalytic activity">
    <reaction evidence="3 4">
        <text>holo-[ACP] + malonyl-CoA = malonyl-[ACP] + CoA</text>
        <dbReference type="Rhea" id="RHEA:41792"/>
        <dbReference type="Rhea" id="RHEA-COMP:9623"/>
        <dbReference type="Rhea" id="RHEA-COMP:9685"/>
        <dbReference type="ChEBI" id="CHEBI:57287"/>
        <dbReference type="ChEBI" id="CHEBI:57384"/>
        <dbReference type="ChEBI" id="CHEBI:64479"/>
        <dbReference type="ChEBI" id="CHEBI:78449"/>
        <dbReference type="EC" id="2.3.1.39"/>
    </reaction>
</comment>
<organism evidence="7 8">
    <name type="scientific">Zhenhengia yiwuensis</name>
    <dbReference type="NCBI Taxonomy" id="2763666"/>
    <lineage>
        <taxon>Bacteria</taxon>
        <taxon>Bacillati</taxon>
        <taxon>Bacillota</taxon>
        <taxon>Clostridia</taxon>
        <taxon>Lachnospirales</taxon>
        <taxon>Lachnospiraceae</taxon>
        <taxon>Zhenhengia</taxon>
    </lineage>
</organism>
<dbReference type="InterPro" id="IPR016036">
    <property type="entry name" value="Malonyl_transacylase_ACP-bd"/>
</dbReference>
<name>A0A926EFD3_9FIRM</name>
<feature type="active site" evidence="5">
    <location>
        <position position="90"/>
    </location>
</feature>
<dbReference type="InterPro" id="IPR004410">
    <property type="entry name" value="Malonyl_CoA-ACP_transAc_FabD"/>
</dbReference>
<keyword evidence="2 4" id="KW-0012">Acyltransferase</keyword>
<dbReference type="FunFam" id="3.30.70.250:FF:000001">
    <property type="entry name" value="Malonyl CoA-acyl carrier protein transacylase"/>
    <property type="match status" value="1"/>
</dbReference>
<evidence type="ECO:0000313" key="7">
    <source>
        <dbReference type="EMBL" id="MBC8580076.1"/>
    </source>
</evidence>